<name>A0AAD3YDE7_9TREE</name>
<comment type="caution">
    <text evidence="1">The sequence shown here is derived from an EMBL/GenBank/DDBJ whole genome shotgun (WGS) entry which is preliminary data.</text>
</comment>
<evidence type="ECO:0000313" key="1">
    <source>
        <dbReference type="EMBL" id="GMK58088.1"/>
    </source>
</evidence>
<gene>
    <name evidence="1" type="ORF">CspeluHIS016_0501200</name>
</gene>
<dbReference type="Proteomes" id="UP001222932">
    <property type="component" value="Unassembled WGS sequence"/>
</dbReference>
<organism evidence="1 2">
    <name type="scientific">Cutaneotrichosporon spelunceum</name>
    <dbReference type="NCBI Taxonomy" id="1672016"/>
    <lineage>
        <taxon>Eukaryota</taxon>
        <taxon>Fungi</taxon>
        <taxon>Dikarya</taxon>
        <taxon>Basidiomycota</taxon>
        <taxon>Agaricomycotina</taxon>
        <taxon>Tremellomycetes</taxon>
        <taxon>Trichosporonales</taxon>
        <taxon>Trichosporonaceae</taxon>
        <taxon>Cutaneotrichosporon</taxon>
    </lineage>
</organism>
<dbReference type="EMBL" id="BTCM01000005">
    <property type="protein sequence ID" value="GMK58088.1"/>
    <property type="molecule type" value="Genomic_DNA"/>
</dbReference>
<sequence length="338" mass="38008">MEQPQTGDEPSLSVVIDHSYYPDIMDNIIAATVHRTLILLRATCRTYRDRVDARLSRHLTLSVDKHSRLDVRTSSGLRHPFLGHTSLEMLTSNAHLPSIDVVDVSANSLQPEHTTIISSLVSRAPIVRTWPDCGVATSDLQAAHTRVTFGWNFHPTPTRSLDPRPRVIWTDAASVRHLCPSKQVFVIDLEPSRSPLADFTGTAHDASPVEELVLIFKLDNADTDCSHICRLKFSHELQLLFDNMLVCWRRGRVPTLQVTIVNVSIVPDRFARTLIQVDTLVPEATLFASVPEYLEVLDASVPNPSEESRLTFLSLDEYEQKVGTQQFKLETDPTYKLL</sequence>
<reference evidence="1" key="2">
    <citation type="submission" date="2023-06" db="EMBL/GenBank/DDBJ databases">
        <authorList>
            <person name="Kobayashi Y."/>
            <person name="Kayamori A."/>
            <person name="Aoki K."/>
            <person name="Shiwa Y."/>
            <person name="Fujita N."/>
            <person name="Sugita T."/>
            <person name="Iwasaki W."/>
            <person name="Tanaka N."/>
            <person name="Takashima M."/>
        </authorList>
    </citation>
    <scope>NUCLEOTIDE SEQUENCE</scope>
    <source>
        <strain evidence="1">HIS016</strain>
    </source>
</reference>
<reference evidence="1" key="1">
    <citation type="journal article" date="2023" name="BMC Genomics">
        <title>Chromosome-level genome assemblies of Cutaneotrichosporon spp. (Trichosporonales, Basidiomycota) reveal imbalanced evolution between nucleotide sequences and chromosome synteny.</title>
        <authorList>
            <person name="Kobayashi Y."/>
            <person name="Kayamori A."/>
            <person name="Aoki K."/>
            <person name="Shiwa Y."/>
            <person name="Matsutani M."/>
            <person name="Fujita N."/>
            <person name="Sugita T."/>
            <person name="Iwasaki W."/>
            <person name="Tanaka N."/>
            <person name="Takashima M."/>
        </authorList>
    </citation>
    <scope>NUCLEOTIDE SEQUENCE</scope>
    <source>
        <strain evidence="1">HIS016</strain>
    </source>
</reference>
<evidence type="ECO:0000313" key="2">
    <source>
        <dbReference type="Proteomes" id="UP001222932"/>
    </source>
</evidence>
<dbReference type="AlphaFoldDB" id="A0AAD3YDE7"/>
<keyword evidence="2" id="KW-1185">Reference proteome</keyword>
<protein>
    <submittedName>
        <fullName evidence="1">Uncharacterized protein</fullName>
    </submittedName>
</protein>
<accession>A0AAD3YDE7</accession>
<proteinExistence type="predicted"/>